<feature type="compositionally biased region" description="Basic and acidic residues" evidence="1">
    <location>
        <begin position="207"/>
        <end position="225"/>
    </location>
</feature>
<dbReference type="Proteomes" id="UP000186309">
    <property type="component" value="Chromosome"/>
</dbReference>
<sequence>MKMGYRVGRVRIQARSAGECIPGRPFIPCTRRRFGLPFRSSIVPRGVFRAIGHAAETAPILMKMGACGRSGLVGASLVGARFVSRRPLALGDRAPTRGAPTANHGPGFSWQPEAPASEFPIGHSNRFTRWRFGLVFRGFGASVRSSVSAPGNARSKPIRRRSAQPSNGSSRPRFRSKKRSIEANPGRPQSTFSARTKPILESVPKVLDNKDLRRDLGSVGRRERTQIGGGARRAERSGREELGGAVSDSFSRHPSTRFPREGSQLSQGEGGGRSRAGLPSKKPSGRSMKPTEATGMTGQSSKRGTWVWPKVYQRTRSRSAMSRLA</sequence>
<evidence type="ECO:0000256" key="1">
    <source>
        <dbReference type="SAM" id="MobiDB-lite"/>
    </source>
</evidence>
<feature type="compositionally biased region" description="Polar residues" evidence="1">
    <location>
        <begin position="294"/>
        <end position="303"/>
    </location>
</feature>
<feature type="region of interest" description="Disordered" evidence="1">
    <location>
        <begin position="91"/>
        <end position="115"/>
    </location>
</feature>
<feature type="compositionally biased region" description="Basic and acidic residues" evidence="1">
    <location>
        <begin position="232"/>
        <end position="242"/>
    </location>
</feature>
<dbReference type="AlphaFoldDB" id="A0A1U7CYA7"/>
<dbReference type="KEGG" id="pbor:BSF38_05459"/>
<feature type="region of interest" description="Disordered" evidence="1">
    <location>
        <begin position="144"/>
        <end position="325"/>
    </location>
</feature>
<proteinExistence type="predicted"/>
<accession>A0A1U7CYA7</accession>
<dbReference type="EMBL" id="CP019082">
    <property type="protein sequence ID" value="APW63873.1"/>
    <property type="molecule type" value="Genomic_DNA"/>
</dbReference>
<evidence type="ECO:0000313" key="2">
    <source>
        <dbReference type="EMBL" id="APW63873.1"/>
    </source>
</evidence>
<protein>
    <submittedName>
        <fullName evidence="2">Uncharacterized protein</fullName>
    </submittedName>
</protein>
<evidence type="ECO:0000313" key="3">
    <source>
        <dbReference type="Proteomes" id="UP000186309"/>
    </source>
</evidence>
<reference evidence="3" key="1">
    <citation type="submission" date="2016-12" db="EMBL/GenBank/DDBJ databases">
        <title>Comparative genomics of four Isosphaeraceae planctomycetes: a common pool of plasmids and glycoside hydrolase genes.</title>
        <authorList>
            <person name="Ivanova A."/>
        </authorList>
    </citation>
    <scope>NUCLEOTIDE SEQUENCE [LARGE SCALE GENOMIC DNA]</scope>
    <source>
        <strain evidence="3">PX4</strain>
    </source>
</reference>
<organism evidence="2 3">
    <name type="scientific">Paludisphaera borealis</name>
    <dbReference type="NCBI Taxonomy" id="1387353"/>
    <lineage>
        <taxon>Bacteria</taxon>
        <taxon>Pseudomonadati</taxon>
        <taxon>Planctomycetota</taxon>
        <taxon>Planctomycetia</taxon>
        <taxon>Isosphaerales</taxon>
        <taxon>Isosphaeraceae</taxon>
        <taxon>Paludisphaera</taxon>
    </lineage>
</organism>
<gene>
    <name evidence="2" type="ORF">BSF38_05459</name>
</gene>
<name>A0A1U7CYA7_9BACT</name>
<keyword evidence="3" id="KW-1185">Reference proteome</keyword>